<evidence type="ECO:0000313" key="2">
    <source>
        <dbReference type="EMBL" id="RSD28755.1"/>
    </source>
</evidence>
<accession>A0A3R9FKU9</accession>
<proteinExistence type="predicted"/>
<dbReference type="EMBL" id="RSFW01000006">
    <property type="protein sequence ID" value="RSD28755.1"/>
    <property type="molecule type" value="Genomic_DNA"/>
</dbReference>
<organism evidence="2 3">
    <name type="scientific">Mesobacillus subterraneus</name>
    <dbReference type="NCBI Taxonomy" id="285983"/>
    <lineage>
        <taxon>Bacteria</taxon>
        <taxon>Bacillati</taxon>
        <taxon>Bacillota</taxon>
        <taxon>Bacilli</taxon>
        <taxon>Bacillales</taxon>
        <taxon>Bacillaceae</taxon>
        <taxon>Mesobacillus</taxon>
    </lineage>
</organism>
<sequence length="60" mass="7532">MTMFVEKRAEKRRKKKQDGSYNFWDFVFDVLFWIPELIIFPFRVLFFLFRFLLRSVFDGI</sequence>
<gene>
    <name evidence="2" type="ORF">EJA10_04055</name>
</gene>
<feature type="transmembrane region" description="Helical" evidence="1">
    <location>
        <begin position="21"/>
        <end position="49"/>
    </location>
</feature>
<keyword evidence="1" id="KW-0472">Membrane</keyword>
<keyword evidence="1" id="KW-0812">Transmembrane</keyword>
<comment type="caution">
    <text evidence="2">The sequence shown here is derived from an EMBL/GenBank/DDBJ whole genome shotgun (WGS) entry which is preliminary data.</text>
</comment>
<evidence type="ECO:0000313" key="3">
    <source>
        <dbReference type="Proteomes" id="UP000279911"/>
    </source>
</evidence>
<keyword evidence="1" id="KW-1133">Transmembrane helix</keyword>
<name>A0A3R9FKU9_9BACI</name>
<evidence type="ECO:0000256" key="1">
    <source>
        <dbReference type="SAM" id="Phobius"/>
    </source>
</evidence>
<dbReference type="AlphaFoldDB" id="A0A3R9FKU9"/>
<reference evidence="3" key="1">
    <citation type="submission" date="2018-12" db="EMBL/GenBank/DDBJ databases">
        <title>Bacillus chawlae sp. nov., Bacillus glennii sp. nov., and Bacillus saganii sp. nov. Isolated from the Vehicle Assembly Building at Kennedy Space Center where the Viking Spacecraft were Assembled.</title>
        <authorList>
            <person name="Seuylemezian A."/>
            <person name="Vaishampayan P."/>
        </authorList>
    </citation>
    <scope>NUCLEOTIDE SEQUENCE [LARGE SCALE GENOMIC DNA]</scope>
    <source>
        <strain evidence="3">DSM 13966</strain>
    </source>
</reference>
<protein>
    <submittedName>
        <fullName evidence="2">Uncharacterized protein</fullName>
    </submittedName>
</protein>
<dbReference type="Proteomes" id="UP000279911">
    <property type="component" value="Unassembled WGS sequence"/>
</dbReference>